<name>A0A2G9WY97_9HYPH</name>
<evidence type="ECO:0000313" key="2">
    <source>
        <dbReference type="Proteomes" id="UP000231070"/>
    </source>
</evidence>
<protein>
    <recommendedName>
        <fullName evidence="3">Helix-turn-helix domain-containing protein</fullName>
    </recommendedName>
</protein>
<dbReference type="AlphaFoldDB" id="A0A2G9WY97"/>
<evidence type="ECO:0000313" key="1">
    <source>
        <dbReference type="EMBL" id="PIO99649.1"/>
    </source>
</evidence>
<dbReference type="Proteomes" id="UP000231070">
    <property type="component" value="Unassembled WGS sequence"/>
</dbReference>
<sequence>MEAFTVPGALSNIATFGSAPGLSERLVMSRARSLITPTLPVVFGLSEDEAAACIGISPSKFRQLVISGRMPSPRRLDGRKLYDVDELRDAFKNLPHDTEADEVDTWGDVG</sequence>
<dbReference type="OrthoDB" id="7220345at2"/>
<gene>
    <name evidence="1" type="ORF">CJ014_10115</name>
</gene>
<dbReference type="EMBL" id="NQVN01000004">
    <property type="protein sequence ID" value="PIO99649.1"/>
    <property type="molecule type" value="Genomic_DNA"/>
</dbReference>
<organism evidence="1 2">
    <name type="scientific">Pleomorphomonas carboxyditropha</name>
    <dbReference type="NCBI Taxonomy" id="2023338"/>
    <lineage>
        <taxon>Bacteria</taxon>
        <taxon>Pseudomonadati</taxon>
        <taxon>Pseudomonadota</taxon>
        <taxon>Alphaproteobacteria</taxon>
        <taxon>Hyphomicrobiales</taxon>
        <taxon>Pleomorphomonadaceae</taxon>
        <taxon>Pleomorphomonas</taxon>
    </lineage>
</organism>
<accession>A0A2G9WY97</accession>
<comment type="caution">
    <text evidence="1">The sequence shown here is derived from an EMBL/GenBank/DDBJ whole genome shotgun (WGS) entry which is preliminary data.</text>
</comment>
<keyword evidence="2" id="KW-1185">Reference proteome</keyword>
<evidence type="ECO:0008006" key="3">
    <source>
        <dbReference type="Google" id="ProtNLM"/>
    </source>
</evidence>
<proteinExistence type="predicted"/>
<dbReference type="RefSeq" id="WP_100080349.1">
    <property type="nucleotide sequence ID" value="NZ_NQVN01000004.1"/>
</dbReference>
<reference evidence="1 2" key="1">
    <citation type="submission" date="2017-08" db="EMBL/GenBank/DDBJ databases">
        <title>Pleomorphomonas carboxidotrophicus sp. nov., a new mesophilic hydrogenogenic carboxidotroph.</title>
        <authorList>
            <person name="Esquivel-Elizondo S."/>
            <person name="Krajmalnik-Brown R."/>
            <person name="Maldonado J."/>
        </authorList>
    </citation>
    <scope>NUCLEOTIDE SEQUENCE [LARGE SCALE GENOMIC DNA]</scope>
    <source>
        <strain evidence="1 2">SVCO-16</strain>
    </source>
</reference>